<keyword evidence="2" id="KW-1185">Reference proteome</keyword>
<sequence>MLATTSKLAYNKPYSFTANVKDTLGRVITVTTSFVTGAKECPPNMIWKQELDTCVYQMGIKVFTANQVPLGCDHETQVCWTEFFSKGPDTGLKLIDTNAVMTGFNTRPLVFGFWKNNATLFGVTGLWNYQAIYADTKKIVAGDVGTSGITSEIDWVKSPRPDEGYLPGIIVHEKLTNLCYLMAWNEAQKAWYVNGTGDGKPTTCPQ</sequence>
<organism evidence="1 2">
    <name type="scientific">Roseateles toxinivorans</name>
    <dbReference type="NCBI Taxonomy" id="270368"/>
    <lineage>
        <taxon>Bacteria</taxon>
        <taxon>Pseudomonadati</taxon>
        <taxon>Pseudomonadota</taxon>
        <taxon>Betaproteobacteria</taxon>
        <taxon>Burkholderiales</taxon>
        <taxon>Sphaerotilaceae</taxon>
        <taxon>Roseateles</taxon>
    </lineage>
</organism>
<dbReference type="EMBL" id="SNXS01000015">
    <property type="protein sequence ID" value="TDP60650.1"/>
    <property type="molecule type" value="Genomic_DNA"/>
</dbReference>
<dbReference type="InParanoid" id="A0A4R6QE87"/>
<protein>
    <submittedName>
        <fullName evidence="1">Uncharacterized protein</fullName>
    </submittedName>
</protein>
<dbReference type="Proteomes" id="UP000295361">
    <property type="component" value="Unassembled WGS sequence"/>
</dbReference>
<proteinExistence type="predicted"/>
<dbReference type="AlphaFoldDB" id="A0A4R6QE87"/>
<gene>
    <name evidence="1" type="ORF">DES47_11572</name>
</gene>
<comment type="caution">
    <text evidence="1">The sequence shown here is derived from an EMBL/GenBank/DDBJ whole genome shotgun (WGS) entry which is preliminary data.</text>
</comment>
<name>A0A4R6QE87_9BURK</name>
<reference evidence="1 2" key="1">
    <citation type="submission" date="2019-03" db="EMBL/GenBank/DDBJ databases">
        <title>Genomic Encyclopedia of Type Strains, Phase IV (KMG-IV): sequencing the most valuable type-strain genomes for metagenomic binning, comparative biology and taxonomic classification.</title>
        <authorList>
            <person name="Goeker M."/>
        </authorList>
    </citation>
    <scope>NUCLEOTIDE SEQUENCE [LARGE SCALE GENOMIC DNA]</scope>
    <source>
        <strain evidence="1 2">DSM 16998</strain>
    </source>
</reference>
<evidence type="ECO:0000313" key="2">
    <source>
        <dbReference type="Proteomes" id="UP000295361"/>
    </source>
</evidence>
<accession>A0A4R6QE87</accession>
<evidence type="ECO:0000313" key="1">
    <source>
        <dbReference type="EMBL" id="TDP60650.1"/>
    </source>
</evidence>